<dbReference type="InterPro" id="IPR001653">
    <property type="entry name" value="DAP_epimerase_DapF"/>
</dbReference>
<dbReference type="Proteomes" id="UP000433493">
    <property type="component" value="Unassembled WGS sequence"/>
</dbReference>
<dbReference type="PANTHER" id="PTHR31689:SF0">
    <property type="entry name" value="DIAMINOPIMELATE EPIMERASE"/>
    <property type="match status" value="1"/>
</dbReference>
<dbReference type="Pfam" id="PF01678">
    <property type="entry name" value="DAP_epimerase"/>
    <property type="match status" value="1"/>
</dbReference>
<evidence type="ECO:0000313" key="4">
    <source>
        <dbReference type="Proteomes" id="UP000433493"/>
    </source>
</evidence>
<reference evidence="3 4" key="1">
    <citation type="submission" date="2019-09" db="EMBL/GenBank/DDBJ databases">
        <title>Phylogeny of genus Pseudoclavibacter and closely related genus.</title>
        <authorList>
            <person name="Li Y."/>
        </authorList>
    </citation>
    <scope>NUCLEOTIDE SEQUENCE [LARGE SCALE GENOMIC DNA]</scope>
    <source>
        <strain evidence="3 4">KCTC 13959</strain>
    </source>
</reference>
<dbReference type="Gene3D" id="3.10.310.10">
    <property type="entry name" value="Diaminopimelate Epimerase, Chain A, domain 1"/>
    <property type="match status" value="2"/>
</dbReference>
<evidence type="ECO:0000256" key="1">
    <source>
        <dbReference type="ARBA" id="ARBA00010219"/>
    </source>
</evidence>
<keyword evidence="4" id="KW-1185">Reference proteome</keyword>
<dbReference type="AlphaFoldDB" id="A0A7J5B906"/>
<accession>A0A7J5B906</accession>
<organism evidence="3 4">
    <name type="scientific">Gulosibacter chungangensis</name>
    <dbReference type="NCBI Taxonomy" id="979746"/>
    <lineage>
        <taxon>Bacteria</taxon>
        <taxon>Bacillati</taxon>
        <taxon>Actinomycetota</taxon>
        <taxon>Actinomycetes</taxon>
        <taxon>Micrococcales</taxon>
        <taxon>Microbacteriaceae</taxon>
        <taxon>Gulosibacter</taxon>
    </lineage>
</organism>
<gene>
    <name evidence="3" type="ORF">F8O05_11100</name>
</gene>
<dbReference type="RefSeq" id="WP_158052819.1">
    <property type="nucleotide sequence ID" value="NZ_WBKB01000007.1"/>
</dbReference>
<dbReference type="EMBL" id="WBKB01000007">
    <property type="protein sequence ID" value="KAB1641868.1"/>
    <property type="molecule type" value="Genomic_DNA"/>
</dbReference>
<protein>
    <submittedName>
        <fullName evidence="3">Diaminopimelate epimerase</fullName>
    </submittedName>
</protein>
<sequence>MPPIQFTKIHTLGNDFLVVVDPSNSSELTAEEVRALCDRHQGIGADGVIRAVRSDSVPEGARVLAEVPEAEWFMDYITARGVTEGYSANGLRAMARVLTESNLVDLPKGETLSIGTRVGVMDVQRNSTDGFQADLGRWRLVGGEPLVQAGGLRVARPGLGIEVGIPFVVVALSSEEELAELDLRDAPLIEPTHPAGLSVAFVVPEEPLVKNGVGQLRVRTYERDLGETRSSGTAAAAVALAVRHWAGEGAPHHWRVSAVGGAMQVRMFPTEEGEHLGQAGPAEIVFSGAIELDQTVAAR</sequence>
<dbReference type="GO" id="GO:0009089">
    <property type="term" value="P:lysine biosynthetic process via diaminopimelate"/>
    <property type="evidence" value="ECO:0007669"/>
    <property type="project" value="InterPro"/>
</dbReference>
<dbReference type="GO" id="GO:0005829">
    <property type="term" value="C:cytosol"/>
    <property type="evidence" value="ECO:0007669"/>
    <property type="project" value="TreeGrafter"/>
</dbReference>
<evidence type="ECO:0000256" key="2">
    <source>
        <dbReference type="ARBA" id="ARBA00023235"/>
    </source>
</evidence>
<dbReference type="GO" id="GO:0008837">
    <property type="term" value="F:diaminopimelate epimerase activity"/>
    <property type="evidence" value="ECO:0007669"/>
    <property type="project" value="InterPro"/>
</dbReference>
<dbReference type="PANTHER" id="PTHR31689">
    <property type="entry name" value="DIAMINOPIMELATE EPIMERASE, CHLOROPLASTIC"/>
    <property type="match status" value="1"/>
</dbReference>
<name>A0A7J5B906_9MICO</name>
<evidence type="ECO:0000313" key="3">
    <source>
        <dbReference type="EMBL" id="KAB1641868.1"/>
    </source>
</evidence>
<keyword evidence="2" id="KW-0413">Isomerase</keyword>
<dbReference type="OrthoDB" id="9805408at2"/>
<comment type="caution">
    <text evidence="3">The sequence shown here is derived from an EMBL/GenBank/DDBJ whole genome shotgun (WGS) entry which is preliminary data.</text>
</comment>
<comment type="similarity">
    <text evidence="1">Belongs to the diaminopimelate epimerase family.</text>
</comment>
<dbReference type="SUPFAM" id="SSF54506">
    <property type="entry name" value="Diaminopimelate epimerase-like"/>
    <property type="match status" value="2"/>
</dbReference>
<proteinExistence type="inferred from homology"/>